<dbReference type="GO" id="GO:0006166">
    <property type="term" value="P:purine ribonucleoside salvage"/>
    <property type="evidence" value="ECO:0007669"/>
    <property type="project" value="TreeGrafter"/>
</dbReference>
<proteinExistence type="inferred from homology"/>
<dbReference type="GO" id="GO:0008973">
    <property type="term" value="F:phosphopentomutase activity"/>
    <property type="evidence" value="ECO:0007669"/>
    <property type="project" value="TreeGrafter"/>
</dbReference>
<dbReference type="GO" id="GO:0000287">
    <property type="term" value="F:magnesium ion binding"/>
    <property type="evidence" value="ECO:0007669"/>
    <property type="project" value="InterPro"/>
</dbReference>
<keyword evidence="4 7" id="KW-0479">Metal-binding</keyword>
<evidence type="ECO:0000256" key="2">
    <source>
        <dbReference type="ARBA" id="ARBA00010231"/>
    </source>
</evidence>
<name>A0A6M4JA78_9MOLU</name>
<evidence type="ECO:0000259" key="10">
    <source>
        <dbReference type="Pfam" id="PF02880"/>
    </source>
</evidence>
<evidence type="ECO:0000256" key="5">
    <source>
        <dbReference type="ARBA" id="ARBA00022842"/>
    </source>
</evidence>
<dbReference type="EMBL" id="CP053096">
    <property type="protein sequence ID" value="QJR43853.1"/>
    <property type="molecule type" value="Genomic_DNA"/>
</dbReference>
<dbReference type="InterPro" id="IPR005845">
    <property type="entry name" value="A-D-PHexomutase_a/b/a-II"/>
</dbReference>
<dbReference type="PANTHER" id="PTHR45745">
    <property type="entry name" value="PHOSPHOMANNOMUTASE 45A"/>
    <property type="match status" value="1"/>
</dbReference>
<gene>
    <name evidence="11" type="ORF">HLA87_02905</name>
</gene>
<dbReference type="Gene3D" id="3.30.310.50">
    <property type="entry name" value="Alpha-D-phosphohexomutase, C-terminal domain"/>
    <property type="match status" value="1"/>
</dbReference>
<dbReference type="Pfam" id="PF02878">
    <property type="entry name" value="PGM_PMM_I"/>
    <property type="match status" value="1"/>
</dbReference>
<sequence>MKAIDFGTAGIRGKVGHGIDHLSHAHIQRIAHGLAKYLIAKHPNKNEILVVIGRDNRRYSNKYAKVIAEILDSYGKIKIILSRKITPTPFVSYLIIRNKADAGVNITASHNPKEYNGVKLYNNFGSQCLPEEIAEIKQYFKPFSSYSDEFSCKYNWPTSKNIRNVKISEWNEYVEKVCSVGGNVKFDKNNSNIKLAYSPLHGTGSVVAEKVFNKLGLTKGVDVFFEPTQFKQDRNFTSCEYPNPERDDVYKLVEKLGQKHNCDILVVTDPDADRVGVRVLHNGNYVHLNGNETASITIQYLLENSTDSLKNKYLVYSYVSSNLPELIAKEFGLQTYVVPTGFKWIGKMIVEKDEDMFYGFEESYGSLINHDIARDKDAIQSLVTVAKMAQFYKQKGLTLIDVLDKIHLKHGFVSSKTIDIEIGKNTDLSVLQDKFKNLFSTNKKIHDYNLETDFMKSNMIKLFFDDKPDWLAMRPSGTEPKIKFYVFAYGNDAIDSQKKLDYYINLIKKNVL</sequence>
<dbReference type="CDD" id="cd05799">
    <property type="entry name" value="PGM2"/>
    <property type="match status" value="1"/>
</dbReference>
<keyword evidence="3" id="KW-0597">Phosphoprotein</keyword>
<dbReference type="Pfam" id="PF02880">
    <property type="entry name" value="PGM_PMM_III"/>
    <property type="match status" value="1"/>
</dbReference>
<dbReference type="InterPro" id="IPR016066">
    <property type="entry name" value="A-D-PHexomutase_CS"/>
</dbReference>
<dbReference type="GO" id="GO:0005975">
    <property type="term" value="P:carbohydrate metabolic process"/>
    <property type="evidence" value="ECO:0007669"/>
    <property type="project" value="InterPro"/>
</dbReference>
<evidence type="ECO:0000256" key="6">
    <source>
        <dbReference type="ARBA" id="ARBA00023235"/>
    </source>
</evidence>
<dbReference type="Pfam" id="PF02879">
    <property type="entry name" value="PGM_PMM_II"/>
    <property type="match status" value="1"/>
</dbReference>
<dbReference type="Gene3D" id="3.40.120.10">
    <property type="entry name" value="Alpha-D-Glucose-1,6-Bisphosphate, subunit A, domain 3"/>
    <property type="match status" value="3"/>
</dbReference>
<accession>A0A6M4JA78</accession>
<dbReference type="InterPro" id="IPR016055">
    <property type="entry name" value="A-D-PHexomutase_a/b/a-I/II/III"/>
</dbReference>
<comment type="similarity">
    <text evidence="2 7">Belongs to the phosphohexose mutase family.</text>
</comment>
<evidence type="ECO:0000256" key="7">
    <source>
        <dbReference type="RuleBase" id="RU004326"/>
    </source>
</evidence>
<dbReference type="Proteomes" id="UP000500686">
    <property type="component" value="Chromosome"/>
</dbReference>
<evidence type="ECO:0000313" key="12">
    <source>
        <dbReference type="Proteomes" id="UP000500686"/>
    </source>
</evidence>
<dbReference type="KEGG" id="mmir:HLA87_02905"/>
<dbReference type="PRINTS" id="PR00509">
    <property type="entry name" value="PGMPMM"/>
</dbReference>
<dbReference type="InterPro" id="IPR036900">
    <property type="entry name" value="A-D-PHexomutase_C_sf"/>
</dbReference>
<reference evidence="11 12" key="1">
    <citation type="submission" date="2020-05" db="EMBL/GenBank/DDBJ databases">
        <title>Novel Mycoplasma species detected in Mirounga angustirostris (northern elephant seal) from the USA.</title>
        <authorList>
            <person name="Volokhov D.V."/>
        </authorList>
    </citation>
    <scope>NUCLEOTIDE SEQUENCE [LARGE SCALE GENOMIC DNA]</scope>
    <source>
        <strain evidence="11 12">Mirounga ES2806-GEN</strain>
    </source>
</reference>
<evidence type="ECO:0000256" key="3">
    <source>
        <dbReference type="ARBA" id="ARBA00022553"/>
    </source>
</evidence>
<dbReference type="PANTHER" id="PTHR45745:SF1">
    <property type="entry name" value="PHOSPHOGLUCOMUTASE 2B-RELATED"/>
    <property type="match status" value="1"/>
</dbReference>
<feature type="domain" description="Alpha-D-phosphohexomutase alpha/beta/alpha" evidence="8">
    <location>
        <begin position="5"/>
        <end position="141"/>
    </location>
</feature>
<feature type="domain" description="Alpha-D-phosphohexomutase alpha/beta/alpha" evidence="9">
    <location>
        <begin position="186"/>
        <end position="277"/>
    </location>
</feature>
<dbReference type="SUPFAM" id="SSF53738">
    <property type="entry name" value="Phosphoglucomutase, first 3 domains"/>
    <property type="match status" value="3"/>
</dbReference>
<keyword evidence="6" id="KW-0413">Isomerase</keyword>
<evidence type="ECO:0000313" key="11">
    <source>
        <dbReference type="EMBL" id="QJR43853.1"/>
    </source>
</evidence>
<dbReference type="InterPro" id="IPR005844">
    <property type="entry name" value="A-D-PHexomutase_a/b/a-I"/>
</dbReference>
<evidence type="ECO:0000259" key="9">
    <source>
        <dbReference type="Pfam" id="PF02879"/>
    </source>
</evidence>
<feature type="domain" description="Alpha-D-phosphohexomutase alpha/beta/alpha" evidence="10">
    <location>
        <begin position="289"/>
        <end position="401"/>
    </location>
</feature>
<protein>
    <submittedName>
        <fullName evidence="11">Phospho-sugar mutase</fullName>
    </submittedName>
</protein>
<keyword evidence="5 7" id="KW-0460">Magnesium</keyword>
<dbReference type="InterPro" id="IPR005841">
    <property type="entry name" value="Alpha-D-phosphohexomutase_SF"/>
</dbReference>
<evidence type="ECO:0000256" key="1">
    <source>
        <dbReference type="ARBA" id="ARBA00001946"/>
    </source>
</evidence>
<keyword evidence="12" id="KW-1185">Reference proteome</keyword>
<organism evidence="11 12">
    <name type="scientific">Mycoplasma miroungigenitalium</name>
    <dbReference type="NCBI Taxonomy" id="754515"/>
    <lineage>
        <taxon>Bacteria</taxon>
        <taxon>Bacillati</taxon>
        <taxon>Mycoplasmatota</taxon>
        <taxon>Mollicutes</taxon>
        <taxon>Mycoplasmataceae</taxon>
        <taxon>Mycoplasma</taxon>
    </lineage>
</organism>
<evidence type="ECO:0000259" key="8">
    <source>
        <dbReference type="Pfam" id="PF02878"/>
    </source>
</evidence>
<dbReference type="PROSITE" id="PS00710">
    <property type="entry name" value="PGM_PMM"/>
    <property type="match status" value="1"/>
</dbReference>
<dbReference type="SUPFAM" id="SSF55957">
    <property type="entry name" value="Phosphoglucomutase, C-terminal domain"/>
    <property type="match status" value="1"/>
</dbReference>
<evidence type="ECO:0000256" key="4">
    <source>
        <dbReference type="ARBA" id="ARBA00022723"/>
    </source>
</evidence>
<dbReference type="AlphaFoldDB" id="A0A6M4JA78"/>
<dbReference type="InterPro" id="IPR005846">
    <property type="entry name" value="A-D-PHexomutase_a/b/a-III"/>
</dbReference>
<comment type="cofactor">
    <cofactor evidence="1">
        <name>Mg(2+)</name>
        <dbReference type="ChEBI" id="CHEBI:18420"/>
    </cofactor>
</comment>